<keyword evidence="7" id="KW-0653">Protein transport</keyword>
<evidence type="ECO:0000256" key="1">
    <source>
        <dbReference type="ARBA" id="ARBA00004481"/>
    </source>
</evidence>
<dbReference type="PANTHER" id="PTHR46009:SF1">
    <property type="entry name" value="VACUOLAR PROTEIN SORTING-ASSOCIATED PROTEIN VTA1 HOMOLOG"/>
    <property type="match status" value="1"/>
</dbReference>
<comment type="subcellular location">
    <subcellularLocation>
        <location evidence="2">Cytoplasm</location>
    </subcellularLocation>
    <subcellularLocation>
        <location evidence="1">Endosome membrane</location>
        <topology evidence="1">Peripheral membrane protein</topology>
    </subcellularLocation>
</comment>
<evidence type="ECO:0000259" key="10">
    <source>
        <dbReference type="Pfam" id="PF04652"/>
    </source>
</evidence>
<evidence type="ECO:0000256" key="5">
    <source>
        <dbReference type="ARBA" id="ARBA00022490"/>
    </source>
</evidence>
<comment type="similarity">
    <text evidence="3">Belongs to the VTA1 family.</text>
</comment>
<dbReference type="PANTHER" id="PTHR46009">
    <property type="entry name" value="VACUOLAR PROTEIN SORTING-ASSOCIATED PROTEIN VTA1 HOMOLOG"/>
    <property type="match status" value="1"/>
</dbReference>
<evidence type="ECO:0000256" key="9">
    <source>
        <dbReference type="SAM" id="MobiDB-lite"/>
    </source>
</evidence>
<dbReference type="GO" id="GO:0005771">
    <property type="term" value="C:multivesicular body"/>
    <property type="evidence" value="ECO:0007669"/>
    <property type="project" value="TreeGrafter"/>
</dbReference>
<feature type="domain" description="Vta1/callose synthase N-terminal" evidence="10">
    <location>
        <begin position="14"/>
        <end position="155"/>
    </location>
</feature>
<keyword evidence="8" id="KW-0472">Membrane</keyword>
<keyword evidence="4" id="KW-0813">Transport</keyword>
<protein>
    <submittedName>
        <fullName evidence="14">Vacuolar protein sorting-associated protein VTA1</fullName>
    </submittedName>
</protein>
<evidence type="ECO:0000313" key="14">
    <source>
        <dbReference type="WBParaSite" id="TCNE_0001385401-mRNA-1"/>
    </source>
</evidence>
<evidence type="ECO:0000313" key="13">
    <source>
        <dbReference type="Proteomes" id="UP000050794"/>
    </source>
</evidence>
<sequence length="331" mass="35643">MAAAQQVPQSLRPIAHYVKIANENAARDPIIYYWCLFYAVQTGMSLDKSSPGALQYLTSLLSTLENTKKQLAGQEALTQDMVAQAHVENFALKLFEYADKNDRQSNFSKNVVKSFYTAGHLIDVLTLFGELDETLVATRRYAKWKATYIHNCLKNGETPLPGPPVLEGEGENLEVPVPRNILFSSVSLFSGCCARGLADVMKAPTGPNATAASRPGLPNEVCGSSTDTQHQTVPPDVPPERPIAPARSQPALDGSPAAAPTASSRSIPAPGAQVAAGESKSGSKGHSKLTMDDFIEAQKYAKYAVSALQYEDATTAIENMHKALDVLTKYD</sequence>
<dbReference type="Gene3D" id="1.25.40.270">
    <property type="entry name" value="Vacuolar protein sorting-associated protein vta1"/>
    <property type="match status" value="1"/>
</dbReference>
<dbReference type="Gene3D" id="1.20.5.420">
    <property type="entry name" value="Immunoglobulin FC, subunit C"/>
    <property type="match status" value="1"/>
</dbReference>
<evidence type="ECO:0000256" key="4">
    <source>
        <dbReference type="ARBA" id="ARBA00022448"/>
    </source>
</evidence>
<evidence type="ECO:0000313" key="12">
    <source>
        <dbReference type="EMBL" id="VDM45175.1"/>
    </source>
</evidence>
<dbReference type="GO" id="GO:0032511">
    <property type="term" value="P:late endosome to vacuole transport via multivesicular body sorting pathway"/>
    <property type="evidence" value="ECO:0007669"/>
    <property type="project" value="InterPro"/>
</dbReference>
<dbReference type="InterPro" id="IPR039431">
    <property type="entry name" value="Vta1/CALS_N"/>
</dbReference>
<keyword evidence="6" id="KW-0967">Endosome</keyword>
<name>A0A183UZD4_TOXCA</name>
<dbReference type="InterPro" id="IPR023175">
    <property type="entry name" value="Vta1/CALS_N_sf"/>
</dbReference>
<keyword evidence="5" id="KW-0963">Cytoplasm</keyword>
<evidence type="ECO:0000256" key="7">
    <source>
        <dbReference type="ARBA" id="ARBA00022927"/>
    </source>
</evidence>
<dbReference type="Pfam" id="PF04652">
    <property type="entry name" value="Vta1"/>
    <property type="match status" value="1"/>
</dbReference>
<evidence type="ECO:0000256" key="6">
    <source>
        <dbReference type="ARBA" id="ARBA00022753"/>
    </source>
</evidence>
<feature type="compositionally biased region" description="Low complexity" evidence="9">
    <location>
        <begin position="255"/>
        <end position="270"/>
    </location>
</feature>
<keyword evidence="13" id="KW-1185">Reference proteome</keyword>
<dbReference type="GO" id="GO:0015031">
    <property type="term" value="P:protein transport"/>
    <property type="evidence" value="ECO:0007669"/>
    <property type="project" value="UniProtKB-KW"/>
</dbReference>
<feature type="domain" description="Vta1 C-terminal" evidence="11">
    <location>
        <begin position="292"/>
        <end position="328"/>
    </location>
</feature>
<evidence type="ECO:0000256" key="3">
    <source>
        <dbReference type="ARBA" id="ARBA00007895"/>
    </source>
</evidence>
<reference evidence="12 13" key="2">
    <citation type="submission" date="2018-11" db="EMBL/GenBank/DDBJ databases">
        <authorList>
            <consortium name="Pathogen Informatics"/>
        </authorList>
    </citation>
    <scope>NUCLEOTIDE SEQUENCE [LARGE SCALE GENOMIC DNA]</scope>
</reference>
<dbReference type="GO" id="GO:0010008">
    <property type="term" value="C:endosome membrane"/>
    <property type="evidence" value="ECO:0007669"/>
    <property type="project" value="UniProtKB-SubCell"/>
</dbReference>
<evidence type="ECO:0000259" key="11">
    <source>
        <dbReference type="Pfam" id="PF18097"/>
    </source>
</evidence>
<dbReference type="Pfam" id="PF18097">
    <property type="entry name" value="Vta1_C"/>
    <property type="match status" value="1"/>
</dbReference>
<dbReference type="Proteomes" id="UP000050794">
    <property type="component" value="Unassembled WGS sequence"/>
</dbReference>
<evidence type="ECO:0000256" key="8">
    <source>
        <dbReference type="ARBA" id="ARBA00023136"/>
    </source>
</evidence>
<dbReference type="InterPro" id="IPR041212">
    <property type="entry name" value="Vta1_C"/>
</dbReference>
<dbReference type="EMBL" id="UYWY01021931">
    <property type="protein sequence ID" value="VDM45175.1"/>
    <property type="molecule type" value="Genomic_DNA"/>
</dbReference>
<accession>A0A183UZD4</accession>
<evidence type="ECO:0000256" key="2">
    <source>
        <dbReference type="ARBA" id="ARBA00004496"/>
    </source>
</evidence>
<dbReference type="WBParaSite" id="TCNE_0001385401-mRNA-1">
    <property type="protein sequence ID" value="TCNE_0001385401-mRNA-1"/>
    <property type="gene ID" value="TCNE_0001385401"/>
</dbReference>
<dbReference type="InterPro" id="IPR044538">
    <property type="entry name" value="Vta1-like"/>
</dbReference>
<dbReference type="AlphaFoldDB" id="A0A183UZD4"/>
<feature type="compositionally biased region" description="Polar residues" evidence="9">
    <location>
        <begin position="222"/>
        <end position="232"/>
    </location>
</feature>
<feature type="region of interest" description="Disordered" evidence="9">
    <location>
        <begin position="207"/>
        <end position="287"/>
    </location>
</feature>
<proteinExistence type="inferred from homology"/>
<reference evidence="14" key="1">
    <citation type="submission" date="2016-06" db="UniProtKB">
        <authorList>
            <consortium name="WormBaseParasite"/>
        </authorList>
    </citation>
    <scope>IDENTIFICATION</scope>
</reference>
<organism evidence="13 14">
    <name type="scientific">Toxocara canis</name>
    <name type="common">Canine roundworm</name>
    <dbReference type="NCBI Taxonomy" id="6265"/>
    <lineage>
        <taxon>Eukaryota</taxon>
        <taxon>Metazoa</taxon>
        <taxon>Ecdysozoa</taxon>
        <taxon>Nematoda</taxon>
        <taxon>Chromadorea</taxon>
        <taxon>Rhabditida</taxon>
        <taxon>Spirurina</taxon>
        <taxon>Ascaridomorpha</taxon>
        <taxon>Ascaridoidea</taxon>
        <taxon>Toxocaridae</taxon>
        <taxon>Toxocara</taxon>
    </lineage>
</organism>
<gene>
    <name evidence="12" type="ORF">TCNE_LOCUS13854</name>
</gene>